<keyword evidence="2" id="KW-0732">Signal</keyword>
<reference evidence="4" key="2">
    <citation type="submission" date="2016-04" db="EMBL/GenBank/DDBJ databases">
        <title>First Complete Genome Sequence of a Subdivision 6 Acidobacterium.</title>
        <authorList>
            <person name="Huang S."/>
            <person name="Vieira S."/>
            <person name="Bunk B."/>
            <person name="Riedel T."/>
            <person name="Sproeer C."/>
            <person name="Overmann J."/>
        </authorList>
    </citation>
    <scope>NUCLEOTIDE SEQUENCE [LARGE SCALE GENOMIC DNA]</scope>
    <source>
        <strain evidence="4">DSM 100886 HEG_-6_39</strain>
    </source>
</reference>
<organism evidence="3 4">
    <name type="scientific">Luteitalea pratensis</name>
    <dbReference type="NCBI Taxonomy" id="1855912"/>
    <lineage>
        <taxon>Bacteria</taxon>
        <taxon>Pseudomonadati</taxon>
        <taxon>Acidobacteriota</taxon>
        <taxon>Vicinamibacteria</taxon>
        <taxon>Vicinamibacterales</taxon>
        <taxon>Vicinamibacteraceae</taxon>
        <taxon>Luteitalea</taxon>
    </lineage>
</organism>
<dbReference type="AlphaFoldDB" id="A0A143PU13"/>
<keyword evidence="4" id="KW-1185">Reference proteome</keyword>
<accession>A0A143PU13</accession>
<dbReference type="RefSeq" id="WP_110173627.1">
    <property type="nucleotide sequence ID" value="NZ_CP015136.1"/>
</dbReference>
<dbReference type="KEGG" id="abac:LuPra_05417"/>
<protein>
    <recommendedName>
        <fullName evidence="5">DUF5666 domain-containing protein</fullName>
    </recommendedName>
</protein>
<feature type="signal peptide" evidence="2">
    <location>
        <begin position="1"/>
        <end position="20"/>
    </location>
</feature>
<evidence type="ECO:0000313" key="4">
    <source>
        <dbReference type="Proteomes" id="UP000076079"/>
    </source>
</evidence>
<reference evidence="3 4" key="1">
    <citation type="journal article" date="2016" name="Genome Announc.">
        <title>First Complete Genome Sequence of a Subdivision 6 Acidobacterium Strain.</title>
        <authorList>
            <person name="Huang S."/>
            <person name="Vieira S."/>
            <person name="Bunk B."/>
            <person name="Riedel T."/>
            <person name="Sproer C."/>
            <person name="Overmann J."/>
        </authorList>
    </citation>
    <scope>NUCLEOTIDE SEQUENCE [LARGE SCALE GENOMIC DNA]</scope>
    <source>
        <strain evidence="4">DSM 100886 HEG_-6_39</strain>
    </source>
</reference>
<evidence type="ECO:0000313" key="3">
    <source>
        <dbReference type="EMBL" id="AMY12145.1"/>
    </source>
</evidence>
<evidence type="ECO:0000256" key="2">
    <source>
        <dbReference type="SAM" id="SignalP"/>
    </source>
</evidence>
<evidence type="ECO:0000256" key="1">
    <source>
        <dbReference type="SAM" id="MobiDB-lite"/>
    </source>
</evidence>
<feature type="chain" id="PRO_5007512021" description="DUF5666 domain-containing protein" evidence="2">
    <location>
        <begin position="21"/>
        <end position="158"/>
    </location>
</feature>
<feature type="region of interest" description="Disordered" evidence="1">
    <location>
        <begin position="16"/>
        <end position="77"/>
    </location>
</feature>
<sequence precursor="true">MTKTLLTTLGALALATSLGAQQPSPATQPVRPPDRPASGEPPPPLRAPEPDLGDRTKHGSGDGESRKSGEPQAGTLTLKGCLQRVDSAHVFRLHPVEGDDATVTTDVRLGGDVEQLRDHVGRIVEVRGSYEQDTPATTTPASFSVSRVKALSATCPAQ</sequence>
<feature type="compositionally biased region" description="Basic and acidic residues" evidence="1">
    <location>
        <begin position="48"/>
        <end position="69"/>
    </location>
</feature>
<dbReference type="EMBL" id="CP015136">
    <property type="protein sequence ID" value="AMY12145.1"/>
    <property type="molecule type" value="Genomic_DNA"/>
</dbReference>
<gene>
    <name evidence="3" type="ORF">LuPra_05417</name>
</gene>
<proteinExistence type="predicted"/>
<evidence type="ECO:0008006" key="5">
    <source>
        <dbReference type="Google" id="ProtNLM"/>
    </source>
</evidence>
<dbReference type="Proteomes" id="UP000076079">
    <property type="component" value="Chromosome"/>
</dbReference>
<name>A0A143PU13_LUTPR</name>